<dbReference type="InterPro" id="IPR006976">
    <property type="entry name" value="VanZ-like"/>
</dbReference>
<keyword evidence="1" id="KW-0812">Transmembrane</keyword>
<gene>
    <name evidence="3" type="ORF">METZ01_LOCUS280483</name>
</gene>
<protein>
    <recommendedName>
        <fullName evidence="2">VanZ-like domain-containing protein</fullName>
    </recommendedName>
</protein>
<dbReference type="Pfam" id="PF04892">
    <property type="entry name" value="VanZ"/>
    <property type="match status" value="1"/>
</dbReference>
<dbReference type="EMBL" id="UINC01082659">
    <property type="protein sequence ID" value="SVC27629.1"/>
    <property type="molecule type" value="Genomic_DNA"/>
</dbReference>
<reference evidence="3" key="1">
    <citation type="submission" date="2018-05" db="EMBL/GenBank/DDBJ databases">
        <authorList>
            <person name="Lanie J.A."/>
            <person name="Ng W.-L."/>
            <person name="Kazmierczak K.M."/>
            <person name="Andrzejewski T.M."/>
            <person name="Davidsen T.M."/>
            <person name="Wayne K.J."/>
            <person name="Tettelin H."/>
            <person name="Glass J.I."/>
            <person name="Rusch D."/>
            <person name="Podicherti R."/>
            <person name="Tsui H.-C.T."/>
            <person name="Winkler M.E."/>
        </authorList>
    </citation>
    <scope>NUCLEOTIDE SEQUENCE</scope>
</reference>
<name>A0A382KTK8_9ZZZZ</name>
<feature type="domain" description="VanZ-like" evidence="2">
    <location>
        <begin position="23"/>
        <end position="96"/>
    </location>
</feature>
<proteinExistence type="predicted"/>
<keyword evidence="1" id="KW-0472">Membrane</keyword>
<organism evidence="3">
    <name type="scientific">marine metagenome</name>
    <dbReference type="NCBI Taxonomy" id="408172"/>
    <lineage>
        <taxon>unclassified sequences</taxon>
        <taxon>metagenomes</taxon>
        <taxon>ecological metagenomes</taxon>
    </lineage>
</organism>
<accession>A0A382KTK8</accession>
<dbReference type="PANTHER" id="PTHR28008">
    <property type="entry name" value="DOMAIN PROTEIN, PUTATIVE (AFU_ORTHOLOGUE AFUA_3G10980)-RELATED"/>
    <property type="match status" value="1"/>
</dbReference>
<evidence type="ECO:0000256" key="1">
    <source>
        <dbReference type="SAM" id="Phobius"/>
    </source>
</evidence>
<keyword evidence="1" id="KW-1133">Transmembrane helix</keyword>
<dbReference type="NCBIfam" id="NF037970">
    <property type="entry name" value="vanZ_1"/>
    <property type="match status" value="1"/>
</dbReference>
<evidence type="ECO:0000259" key="2">
    <source>
        <dbReference type="Pfam" id="PF04892"/>
    </source>
</evidence>
<sequence length="102" mass="11065">MALILILSSLPAQALPKTWLLNWDKLIHLIEYFILGVLAMKSLKKVNLNSVILVIIFGILFGSIDEFLQSFISGRFSSAFDVLADAIGTAIGALLISGNTDT</sequence>
<feature type="transmembrane region" description="Helical" evidence="1">
    <location>
        <begin position="46"/>
        <end position="64"/>
    </location>
</feature>
<dbReference type="AlphaFoldDB" id="A0A382KTK8"/>
<feature type="transmembrane region" description="Helical" evidence="1">
    <location>
        <begin position="76"/>
        <end position="96"/>
    </location>
</feature>
<dbReference type="PANTHER" id="PTHR28008:SF1">
    <property type="entry name" value="DOMAIN PROTEIN, PUTATIVE (AFU_ORTHOLOGUE AFUA_3G10980)-RELATED"/>
    <property type="match status" value="1"/>
</dbReference>
<evidence type="ECO:0000313" key="3">
    <source>
        <dbReference type="EMBL" id="SVC27629.1"/>
    </source>
</evidence>